<keyword evidence="6 15" id="KW-0472">Membrane</keyword>
<dbReference type="PANTHER" id="PTHR24238">
    <property type="entry name" value="G-PROTEIN COUPLED RECEPTOR"/>
    <property type="match status" value="1"/>
</dbReference>
<evidence type="ECO:0000259" key="16">
    <source>
        <dbReference type="PROSITE" id="PS50262"/>
    </source>
</evidence>
<evidence type="ECO:0000313" key="17">
    <source>
        <dbReference type="EMBL" id="KAK2148599.1"/>
    </source>
</evidence>
<comment type="subcellular location">
    <subcellularLocation>
        <location evidence="1">Cell membrane</location>
        <topology evidence="1">Multi-pass membrane protein</topology>
    </subcellularLocation>
</comment>
<feature type="domain" description="G-protein coupled receptors family 1 profile" evidence="16">
    <location>
        <begin position="1"/>
        <end position="265"/>
    </location>
</feature>
<dbReference type="PRINTS" id="PR00237">
    <property type="entry name" value="GPCRRHODOPSN"/>
</dbReference>
<feature type="non-terminal residue" evidence="17">
    <location>
        <position position="1"/>
    </location>
</feature>
<keyword evidence="5 13" id="KW-0297">G-protein coupled receptor</keyword>
<accession>A0AAD9MZD0</accession>
<comment type="caution">
    <text evidence="17">The sequence shown here is derived from an EMBL/GenBank/DDBJ whole genome shotgun (WGS) entry which is preliminary data.</text>
</comment>
<evidence type="ECO:0000256" key="4">
    <source>
        <dbReference type="ARBA" id="ARBA00022989"/>
    </source>
</evidence>
<dbReference type="AlphaFoldDB" id="A0AAD9MZD0"/>
<feature type="region of interest" description="Disordered" evidence="14">
    <location>
        <begin position="160"/>
        <end position="198"/>
    </location>
</feature>
<dbReference type="InterPro" id="IPR009126">
    <property type="entry name" value="Cholcskin_rcpt"/>
</dbReference>
<evidence type="ECO:0000256" key="15">
    <source>
        <dbReference type="SAM" id="Phobius"/>
    </source>
</evidence>
<protein>
    <recommendedName>
        <fullName evidence="16">G-protein coupled receptors family 1 profile domain-containing protein</fullName>
    </recommendedName>
</protein>
<feature type="transmembrane region" description="Helical" evidence="15">
    <location>
        <begin position="37"/>
        <end position="57"/>
    </location>
</feature>
<evidence type="ECO:0000256" key="5">
    <source>
        <dbReference type="ARBA" id="ARBA00023040"/>
    </source>
</evidence>
<evidence type="ECO:0000256" key="8">
    <source>
        <dbReference type="ARBA" id="ARBA00023157"/>
    </source>
</evidence>
<evidence type="ECO:0000256" key="10">
    <source>
        <dbReference type="ARBA" id="ARBA00023180"/>
    </source>
</evidence>
<dbReference type="PANTHER" id="PTHR24238:SF75">
    <property type="entry name" value="CHOLECYSTOKININ-LIKE RECEPTOR AT 17D1-RELATED"/>
    <property type="match status" value="1"/>
</dbReference>
<keyword evidence="9 13" id="KW-0675">Receptor</keyword>
<dbReference type="InterPro" id="IPR017452">
    <property type="entry name" value="GPCR_Rhodpsn_7TM"/>
</dbReference>
<dbReference type="Proteomes" id="UP001208570">
    <property type="component" value="Unassembled WGS sequence"/>
</dbReference>
<dbReference type="PRINTS" id="PR01822">
    <property type="entry name" value="CCYSTOKININR"/>
</dbReference>
<evidence type="ECO:0000256" key="6">
    <source>
        <dbReference type="ARBA" id="ARBA00023136"/>
    </source>
</evidence>
<dbReference type="PROSITE" id="PS00237">
    <property type="entry name" value="G_PROTEIN_RECEP_F1_1"/>
    <property type="match status" value="1"/>
</dbReference>
<keyword evidence="3 13" id="KW-0812">Transmembrane</keyword>
<sequence length="364" mass="41020">VSVGVSVFTLVAISFERYFAICQPLRSRSWQTLSHSYKIIVVVWLVSLIIMIPIAVYQKLKFIPNRGTQKCTEEWTNLTAEKAYTIFLDFVLLIIPLVMMLVAYGKIAMTLWNGIKLEMRSVQEMTELRSAKDREDDDDDVDTDDDELRYAVNNAALANGRRSAGGSTSGGGDAARSTSTKKRRLDFRQHMRQSNTEKSLEAKRRVIRMLFVLVVEFFVCWTPTYILQSWYVFDYRTATQNVSPMAMNLLHLLSYVSSCCNPITYCFMNRKFRQGFATAFHCRPAGARRRARGKAVLGEHSYAASQRTGNAHSGGLRGFVLRNTAVAATVATVAAVATCRYKVRAVIAPRDGRKSPEFRRSGDA</sequence>
<dbReference type="GO" id="GO:0005886">
    <property type="term" value="C:plasma membrane"/>
    <property type="evidence" value="ECO:0007669"/>
    <property type="project" value="UniProtKB-SubCell"/>
</dbReference>
<feature type="transmembrane region" description="Helical" evidence="15">
    <location>
        <begin position="83"/>
        <end position="104"/>
    </location>
</feature>
<evidence type="ECO:0000256" key="1">
    <source>
        <dbReference type="ARBA" id="ARBA00004651"/>
    </source>
</evidence>
<dbReference type="SUPFAM" id="SSF81321">
    <property type="entry name" value="Family A G protein-coupled receptor-like"/>
    <property type="match status" value="1"/>
</dbReference>
<reference evidence="17" key="1">
    <citation type="journal article" date="2023" name="Mol. Biol. Evol.">
        <title>Third-Generation Sequencing Reveals the Adaptive Role of the Epigenome in Three Deep-Sea Polychaetes.</title>
        <authorList>
            <person name="Perez M."/>
            <person name="Aroh O."/>
            <person name="Sun Y."/>
            <person name="Lan Y."/>
            <person name="Juniper S.K."/>
            <person name="Young C.R."/>
            <person name="Angers B."/>
            <person name="Qian P.Y."/>
        </authorList>
    </citation>
    <scope>NUCLEOTIDE SEQUENCE</scope>
    <source>
        <strain evidence="17">P08H-3</strain>
    </source>
</reference>
<gene>
    <name evidence="17" type="ORF">LSH36_489g00005</name>
</gene>
<keyword evidence="4 15" id="KW-1133">Transmembrane helix</keyword>
<feature type="transmembrane region" description="Helical" evidence="15">
    <location>
        <begin position="6"/>
        <end position="25"/>
    </location>
</feature>
<dbReference type="EMBL" id="JAODUP010000489">
    <property type="protein sequence ID" value="KAK2148599.1"/>
    <property type="molecule type" value="Genomic_DNA"/>
</dbReference>
<evidence type="ECO:0000256" key="13">
    <source>
        <dbReference type="RuleBase" id="RU000688"/>
    </source>
</evidence>
<keyword evidence="12" id="KW-0449">Lipoprotein</keyword>
<keyword evidence="2" id="KW-1003">Cell membrane</keyword>
<organism evidence="17 18">
    <name type="scientific">Paralvinella palmiformis</name>
    <dbReference type="NCBI Taxonomy" id="53620"/>
    <lineage>
        <taxon>Eukaryota</taxon>
        <taxon>Metazoa</taxon>
        <taxon>Spiralia</taxon>
        <taxon>Lophotrochozoa</taxon>
        <taxon>Annelida</taxon>
        <taxon>Polychaeta</taxon>
        <taxon>Sedentaria</taxon>
        <taxon>Canalipalpata</taxon>
        <taxon>Terebellida</taxon>
        <taxon>Terebelliformia</taxon>
        <taxon>Alvinellidae</taxon>
        <taxon>Paralvinella</taxon>
    </lineage>
</organism>
<proteinExistence type="inferred from homology"/>
<evidence type="ECO:0000256" key="9">
    <source>
        <dbReference type="ARBA" id="ARBA00023170"/>
    </source>
</evidence>
<feature type="transmembrane region" description="Helical" evidence="15">
    <location>
        <begin position="206"/>
        <end position="226"/>
    </location>
</feature>
<keyword evidence="8" id="KW-1015">Disulfide bond</keyword>
<keyword evidence="18" id="KW-1185">Reference proteome</keyword>
<name>A0AAD9MZD0_9ANNE</name>
<comment type="similarity">
    <text evidence="13">Belongs to the G-protein coupled receptor 1 family.</text>
</comment>
<dbReference type="Gene3D" id="1.20.1070.10">
    <property type="entry name" value="Rhodopsin 7-helix transmembrane proteins"/>
    <property type="match status" value="1"/>
</dbReference>
<dbReference type="Pfam" id="PF00001">
    <property type="entry name" value="7tm_1"/>
    <property type="match status" value="1"/>
</dbReference>
<evidence type="ECO:0000256" key="14">
    <source>
        <dbReference type="SAM" id="MobiDB-lite"/>
    </source>
</evidence>
<dbReference type="PROSITE" id="PS50262">
    <property type="entry name" value="G_PROTEIN_RECEP_F1_2"/>
    <property type="match status" value="1"/>
</dbReference>
<keyword evidence="11 13" id="KW-0807">Transducer</keyword>
<dbReference type="InterPro" id="IPR000276">
    <property type="entry name" value="GPCR_Rhodpsn"/>
</dbReference>
<evidence type="ECO:0000256" key="12">
    <source>
        <dbReference type="ARBA" id="ARBA00023288"/>
    </source>
</evidence>
<feature type="transmembrane region" description="Helical" evidence="15">
    <location>
        <begin position="246"/>
        <end position="268"/>
    </location>
</feature>
<keyword evidence="10" id="KW-0325">Glycoprotein</keyword>
<keyword evidence="7" id="KW-0564">Palmitate</keyword>
<evidence type="ECO:0000256" key="7">
    <source>
        <dbReference type="ARBA" id="ARBA00023139"/>
    </source>
</evidence>
<evidence type="ECO:0000256" key="11">
    <source>
        <dbReference type="ARBA" id="ARBA00023224"/>
    </source>
</evidence>
<evidence type="ECO:0000256" key="3">
    <source>
        <dbReference type="ARBA" id="ARBA00022692"/>
    </source>
</evidence>
<dbReference type="GO" id="GO:0008188">
    <property type="term" value="F:neuropeptide receptor activity"/>
    <property type="evidence" value="ECO:0007669"/>
    <property type="project" value="TreeGrafter"/>
</dbReference>
<evidence type="ECO:0000313" key="18">
    <source>
        <dbReference type="Proteomes" id="UP001208570"/>
    </source>
</evidence>
<evidence type="ECO:0000256" key="2">
    <source>
        <dbReference type="ARBA" id="ARBA00022475"/>
    </source>
</evidence>